<evidence type="ECO:0000256" key="4">
    <source>
        <dbReference type="ARBA" id="ARBA00023163"/>
    </source>
</evidence>
<keyword evidence="3" id="KW-0238">DNA-binding</keyword>
<protein>
    <submittedName>
        <fullName evidence="6">Transcriptional regulator, LysR family</fullName>
    </submittedName>
</protein>
<dbReference type="RefSeq" id="WP_245752735.1">
    <property type="nucleotide sequence ID" value="NZ_FOJU01000008.1"/>
</dbReference>
<dbReference type="PANTHER" id="PTHR30537">
    <property type="entry name" value="HTH-TYPE TRANSCRIPTIONAL REGULATOR"/>
    <property type="match status" value="1"/>
</dbReference>
<keyword evidence="7" id="KW-1185">Reference proteome</keyword>
<gene>
    <name evidence="6" type="ORF">SAMN05421688_3419</name>
</gene>
<feature type="domain" description="HTH lysR-type" evidence="5">
    <location>
        <begin position="13"/>
        <end position="70"/>
    </location>
</feature>
<evidence type="ECO:0000256" key="1">
    <source>
        <dbReference type="ARBA" id="ARBA00009437"/>
    </source>
</evidence>
<dbReference type="InterPro" id="IPR058163">
    <property type="entry name" value="LysR-type_TF_proteobact-type"/>
</dbReference>
<dbReference type="GO" id="GO:0003677">
    <property type="term" value="F:DNA binding"/>
    <property type="evidence" value="ECO:0007669"/>
    <property type="project" value="UniProtKB-KW"/>
</dbReference>
<comment type="similarity">
    <text evidence="1">Belongs to the LysR transcriptional regulatory family.</text>
</comment>
<dbReference type="Gene3D" id="1.10.10.10">
    <property type="entry name" value="Winged helix-like DNA-binding domain superfamily/Winged helix DNA-binding domain"/>
    <property type="match status" value="1"/>
</dbReference>
<dbReference type="GO" id="GO:0003700">
    <property type="term" value="F:DNA-binding transcription factor activity"/>
    <property type="evidence" value="ECO:0007669"/>
    <property type="project" value="InterPro"/>
</dbReference>
<evidence type="ECO:0000313" key="6">
    <source>
        <dbReference type="EMBL" id="SFB17390.1"/>
    </source>
</evidence>
<keyword evidence="4" id="KW-0804">Transcription</keyword>
<accession>A0A1I0YYE5</accession>
<proteinExistence type="inferred from homology"/>
<reference evidence="6 7" key="1">
    <citation type="submission" date="2016-10" db="EMBL/GenBank/DDBJ databases">
        <authorList>
            <person name="de Groot N.N."/>
        </authorList>
    </citation>
    <scope>NUCLEOTIDE SEQUENCE [LARGE SCALE GENOMIC DNA]</scope>
    <source>
        <strain evidence="6 7">DSM 29316</strain>
    </source>
</reference>
<dbReference type="InterPro" id="IPR036388">
    <property type="entry name" value="WH-like_DNA-bd_sf"/>
</dbReference>
<name>A0A1I0YYE5_9RHOB</name>
<dbReference type="FunFam" id="1.10.10.10:FF:000001">
    <property type="entry name" value="LysR family transcriptional regulator"/>
    <property type="match status" value="1"/>
</dbReference>
<dbReference type="SUPFAM" id="SSF53850">
    <property type="entry name" value="Periplasmic binding protein-like II"/>
    <property type="match status" value="1"/>
</dbReference>
<dbReference type="PROSITE" id="PS50931">
    <property type="entry name" value="HTH_LYSR"/>
    <property type="match status" value="1"/>
</dbReference>
<evidence type="ECO:0000256" key="3">
    <source>
        <dbReference type="ARBA" id="ARBA00023125"/>
    </source>
</evidence>
<evidence type="ECO:0000259" key="5">
    <source>
        <dbReference type="PROSITE" id="PS50931"/>
    </source>
</evidence>
<dbReference type="Gene3D" id="3.40.190.290">
    <property type="match status" value="1"/>
</dbReference>
<dbReference type="InterPro" id="IPR036390">
    <property type="entry name" value="WH_DNA-bd_sf"/>
</dbReference>
<keyword evidence="2" id="KW-0805">Transcription regulation</keyword>
<dbReference type="InterPro" id="IPR000847">
    <property type="entry name" value="LysR_HTH_N"/>
</dbReference>
<dbReference type="InterPro" id="IPR005119">
    <property type="entry name" value="LysR_subst-bd"/>
</dbReference>
<organism evidence="6 7">
    <name type="scientific">Poseidonocella pacifica</name>
    <dbReference type="NCBI Taxonomy" id="871651"/>
    <lineage>
        <taxon>Bacteria</taxon>
        <taxon>Pseudomonadati</taxon>
        <taxon>Pseudomonadota</taxon>
        <taxon>Alphaproteobacteria</taxon>
        <taxon>Rhodobacterales</taxon>
        <taxon>Roseobacteraceae</taxon>
        <taxon>Poseidonocella</taxon>
    </lineage>
</organism>
<dbReference type="PANTHER" id="PTHR30537:SF5">
    <property type="entry name" value="HTH-TYPE TRANSCRIPTIONAL ACTIVATOR TTDR-RELATED"/>
    <property type="match status" value="1"/>
</dbReference>
<dbReference type="AlphaFoldDB" id="A0A1I0YYE5"/>
<dbReference type="Proteomes" id="UP000198796">
    <property type="component" value="Unassembled WGS sequence"/>
</dbReference>
<dbReference type="CDD" id="cd08422">
    <property type="entry name" value="PBP2_CrgA_like"/>
    <property type="match status" value="1"/>
</dbReference>
<evidence type="ECO:0000256" key="2">
    <source>
        <dbReference type="ARBA" id="ARBA00023015"/>
    </source>
</evidence>
<sequence length="310" mass="33809">MSFEMIIRKIRVMLIDNIRLFLTINEKGSLVAAGREVGLSATTVSERLAALEAHYGVVLFNRTTRSLSLTDEGRTLLNGAKIVLGEIQELDARIRHGAETLSGPIRISAPIDIGRSIVSPVISSFTEEHPEISIELVLSDGYVDIVGQGFDLALRFGAVTDSTLRTRNLGQFRRIVCAAPSYIAAHGAPQIPAELTQHNCLIMRFGATLDNVWRFEVDKKPQTVTVRGNKIVNDGSLVRQWALEGHGVILKSELDVASDLHAGRLVALLECFASPPNPLQMMFPPGRAQPRRVRALAEALSSAMGAKREG</sequence>
<dbReference type="STRING" id="871651.SAMN05421688_3419"/>
<evidence type="ECO:0000313" key="7">
    <source>
        <dbReference type="Proteomes" id="UP000198796"/>
    </source>
</evidence>
<dbReference type="Pfam" id="PF00126">
    <property type="entry name" value="HTH_1"/>
    <property type="match status" value="1"/>
</dbReference>
<dbReference type="FunFam" id="3.40.190.290:FF:000001">
    <property type="entry name" value="Transcriptional regulator, LysR family"/>
    <property type="match status" value="1"/>
</dbReference>
<dbReference type="Pfam" id="PF03466">
    <property type="entry name" value="LysR_substrate"/>
    <property type="match status" value="1"/>
</dbReference>
<dbReference type="EMBL" id="FOJU01000008">
    <property type="protein sequence ID" value="SFB17390.1"/>
    <property type="molecule type" value="Genomic_DNA"/>
</dbReference>
<dbReference type="SUPFAM" id="SSF46785">
    <property type="entry name" value="Winged helix' DNA-binding domain"/>
    <property type="match status" value="1"/>
</dbReference>